<sequence>MKAESFFIGPLDDDKAVELTLSLSDLKYIHGILVENYNRALNKSQPSTQLQDLVVNIQSVITHTLEAAENKA</sequence>
<name>A0ABT8R4L0_9BACT</name>
<accession>A0ABT8R4L0</accession>
<dbReference type="Proteomes" id="UP001168528">
    <property type="component" value="Unassembled WGS sequence"/>
</dbReference>
<protein>
    <submittedName>
        <fullName evidence="1">Uncharacterized protein</fullName>
    </submittedName>
</protein>
<dbReference type="RefSeq" id="WP_302037155.1">
    <property type="nucleotide sequence ID" value="NZ_JAUKPO010000004.1"/>
</dbReference>
<comment type="caution">
    <text evidence="1">The sequence shown here is derived from an EMBL/GenBank/DDBJ whole genome shotgun (WGS) entry which is preliminary data.</text>
</comment>
<evidence type="ECO:0000313" key="2">
    <source>
        <dbReference type="Proteomes" id="UP001168528"/>
    </source>
</evidence>
<dbReference type="EMBL" id="JAUKPO010000004">
    <property type="protein sequence ID" value="MDO1446349.1"/>
    <property type="molecule type" value="Genomic_DNA"/>
</dbReference>
<organism evidence="1 2">
    <name type="scientific">Rhodocytophaga aerolata</name>
    <dbReference type="NCBI Taxonomy" id="455078"/>
    <lineage>
        <taxon>Bacteria</taxon>
        <taxon>Pseudomonadati</taxon>
        <taxon>Bacteroidota</taxon>
        <taxon>Cytophagia</taxon>
        <taxon>Cytophagales</taxon>
        <taxon>Rhodocytophagaceae</taxon>
        <taxon>Rhodocytophaga</taxon>
    </lineage>
</organism>
<keyword evidence="2" id="KW-1185">Reference proteome</keyword>
<proteinExistence type="predicted"/>
<reference evidence="1" key="1">
    <citation type="submission" date="2023-07" db="EMBL/GenBank/DDBJ databases">
        <title>The genome sequence of Rhodocytophaga aerolata KACC 12507.</title>
        <authorList>
            <person name="Zhang X."/>
        </authorList>
    </citation>
    <scope>NUCLEOTIDE SEQUENCE</scope>
    <source>
        <strain evidence="1">KACC 12507</strain>
    </source>
</reference>
<gene>
    <name evidence="1" type="ORF">Q0590_08815</name>
</gene>
<evidence type="ECO:0000313" key="1">
    <source>
        <dbReference type="EMBL" id="MDO1446349.1"/>
    </source>
</evidence>